<sequence length="70" mass="7745">MTFNEVQSMAMRSRPTTAGALLRMARLTEAERVDLGLFIAPRRLLTSRRMLRASLFLPALAPDPGASNDN</sequence>
<keyword evidence="2" id="KW-1185">Reference proteome</keyword>
<name>A0ABS1V8I5_9PROT</name>
<proteinExistence type="predicted"/>
<gene>
    <name evidence="1" type="ORF">JMJ55_15060</name>
</gene>
<evidence type="ECO:0000313" key="1">
    <source>
        <dbReference type="EMBL" id="MBL6456653.1"/>
    </source>
</evidence>
<reference evidence="1 2" key="1">
    <citation type="submission" date="2021-01" db="EMBL/GenBank/DDBJ databases">
        <title>Belnapia mucosa sp. nov. and Belnapia arida sp. nov., isolated from the Tabernas Desert (Almeria, Spain).</title>
        <authorList>
            <person name="Molina-Menor E."/>
            <person name="Vidal-Verdu A."/>
            <person name="Calonge A."/>
            <person name="Satari L."/>
            <person name="Pereto Magraner J."/>
            <person name="Porcar Miralles M."/>
        </authorList>
    </citation>
    <scope>NUCLEOTIDE SEQUENCE [LARGE SCALE GENOMIC DNA]</scope>
    <source>
        <strain evidence="1 2">T6</strain>
    </source>
</reference>
<dbReference type="EMBL" id="JAEUXJ010000005">
    <property type="protein sequence ID" value="MBL6456653.1"/>
    <property type="molecule type" value="Genomic_DNA"/>
</dbReference>
<evidence type="ECO:0000313" key="2">
    <source>
        <dbReference type="Proteomes" id="UP000606490"/>
    </source>
</evidence>
<dbReference type="Proteomes" id="UP000606490">
    <property type="component" value="Unassembled WGS sequence"/>
</dbReference>
<organism evidence="1 2">
    <name type="scientific">Belnapia mucosa</name>
    <dbReference type="NCBI Taxonomy" id="2804532"/>
    <lineage>
        <taxon>Bacteria</taxon>
        <taxon>Pseudomonadati</taxon>
        <taxon>Pseudomonadota</taxon>
        <taxon>Alphaproteobacteria</taxon>
        <taxon>Acetobacterales</taxon>
        <taxon>Roseomonadaceae</taxon>
        <taxon>Belnapia</taxon>
    </lineage>
</organism>
<accession>A0ABS1V8I5</accession>
<dbReference type="RefSeq" id="WP_202826371.1">
    <property type="nucleotide sequence ID" value="NZ_JAEUXJ010000005.1"/>
</dbReference>
<protein>
    <submittedName>
        <fullName evidence="1">Uncharacterized protein</fullName>
    </submittedName>
</protein>
<comment type="caution">
    <text evidence="1">The sequence shown here is derived from an EMBL/GenBank/DDBJ whole genome shotgun (WGS) entry which is preliminary data.</text>
</comment>